<dbReference type="AlphaFoldDB" id="A0A137P1X7"/>
<dbReference type="Proteomes" id="UP000070444">
    <property type="component" value="Unassembled WGS sequence"/>
</dbReference>
<name>A0A137P1X7_CONC2</name>
<dbReference type="GO" id="GO:0007189">
    <property type="term" value="P:adenylate cyclase-activating G protein-coupled receptor signaling pathway"/>
    <property type="evidence" value="ECO:0007669"/>
    <property type="project" value="TreeGrafter"/>
</dbReference>
<dbReference type="GO" id="GO:0004930">
    <property type="term" value="F:G protein-coupled receptor activity"/>
    <property type="evidence" value="ECO:0007669"/>
    <property type="project" value="TreeGrafter"/>
</dbReference>
<feature type="transmembrane region" description="Helical" evidence="5">
    <location>
        <begin position="113"/>
        <end position="132"/>
    </location>
</feature>
<comment type="subcellular location">
    <subcellularLocation>
        <location evidence="1">Membrane</location>
        <topology evidence="1">Multi-pass membrane protein</topology>
    </subcellularLocation>
</comment>
<dbReference type="OrthoDB" id="2282627at2759"/>
<gene>
    <name evidence="6" type="ORF">CONCODRAFT_79608</name>
</gene>
<evidence type="ECO:0008006" key="8">
    <source>
        <dbReference type="Google" id="ProtNLM"/>
    </source>
</evidence>
<proteinExistence type="predicted"/>
<dbReference type="PANTHER" id="PTHR23112">
    <property type="entry name" value="G PROTEIN-COUPLED RECEPTOR 157-RELATED"/>
    <property type="match status" value="1"/>
</dbReference>
<accession>A0A137P1X7</accession>
<evidence type="ECO:0000313" key="7">
    <source>
        <dbReference type="Proteomes" id="UP000070444"/>
    </source>
</evidence>
<feature type="transmembrane region" description="Helical" evidence="5">
    <location>
        <begin position="152"/>
        <end position="172"/>
    </location>
</feature>
<sequence length="242" mass="26634">MSVEVPTVIQYLGLVCSVVVILILAALTIVDIKLVNRVTVRLVAGIAIADFIGHVSVILILDSVNYIPSSYCQGLAAMTTLARLMYALTNVAICYHLYRVVVSLKKASFKYELAIWSVLMLIIGVIMVIFHFVGKLCIPGSDNFGIQVLENIIAGLFNLAAVASGIFTTFACHRHMNRWVEAYFNKDSEGEGDNGQNEAKVIKSKQVKRSFLYPLSTIITLSTELVTCFWSLGGNQHKLSEL</sequence>
<feature type="transmembrane region" description="Helical" evidence="5">
    <location>
        <begin position="211"/>
        <end position="232"/>
    </location>
</feature>
<feature type="transmembrane region" description="Helical" evidence="5">
    <location>
        <begin position="12"/>
        <end position="30"/>
    </location>
</feature>
<evidence type="ECO:0000256" key="5">
    <source>
        <dbReference type="SAM" id="Phobius"/>
    </source>
</evidence>
<evidence type="ECO:0000256" key="4">
    <source>
        <dbReference type="ARBA" id="ARBA00023136"/>
    </source>
</evidence>
<evidence type="ECO:0000256" key="1">
    <source>
        <dbReference type="ARBA" id="ARBA00004141"/>
    </source>
</evidence>
<feature type="transmembrane region" description="Helical" evidence="5">
    <location>
        <begin position="81"/>
        <end position="101"/>
    </location>
</feature>
<feature type="transmembrane region" description="Helical" evidence="5">
    <location>
        <begin position="42"/>
        <end position="61"/>
    </location>
</feature>
<evidence type="ECO:0000313" key="6">
    <source>
        <dbReference type="EMBL" id="KXN68884.1"/>
    </source>
</evidence>
<keyword evidence="3 5" id="KW-1133">Transmembrane helix</keyword>
<dbReference type="GO" id="GO:0005886">
    <property type="term" value="C:plasma membrane"/>
    <property type="evidence" value="ECO:0007669"/>
    <property type="project" value="TreeGrafter"/>
</dbReference>
<dbReference type="PANTHER" id="PTHR23112:SF0">
    <property type="entry name" value="TRANSMEMBRANE PROTEIN 116"/>
    <property type="match status" value="1"/>
</dbReference>
<evidence type="ECO:0000256" key="2">
    <source>
        <dbReference type="ARBA" id="ARBA00022692"/>
    </source>
</evidence>
<reference evidence="6 7" key="1">
    <citation type="journal article" date="2015" name="Genome Biol. Evol.">
        <title>Phylogenomic analyses indicate that early fungi evolved digesting cell walls of algal ancestors of land plants.</title>
        <authorList>
            <person name="Chang Y."/>
            <person name="Wang S."/>
            <person name="Sekimoto S."/>
            <person name="Aerts A.L."/>
            <person name="Choi C."/>
            <person name="Clum A."/>
            <person name="LaButti K.M."/>
            <person name="Lindquist E.A."/>
            <person name="Yee Ngan C."/>
            <person name="Ohm R.A."/>
            <person name="Salamov A.A."/>
            <person name="Grigoriev I.V."/>
            <person name="Spatafora J.W."/>
            <person name="Berbee M.L."/>
        </authorList>
    </citation>
    <scope>NUCLEOTIDE SEQUENCE [LARGE SCALE GENOMIC DNA]</scope>
    <source>
        <strain evidence="6 7">NRRL 28638</strain>
    </source>
</reference>
<dbReference type="EMBL" id="KQ964557">
    <property type="protein sequence ID" value="KXN68884.1"/>
    <property type="molecule type" value="Genomic_DNA"/>
</dbReference>
<dbReference type="Gene3D" id="1.20.1070.10">
    <property type="entry name" value="Rhodopsin 7-helix transmembrane proteins"/>
    <property type="match status" value="1"/>
</dbReference>
<organism evidence="6 7">
    <name type="scientific">Conidiobolus coronatus (strain ATCC 28846 / CBS 209.66 / NRRL 28638)</name>
    <name type="common">Delacroixia coronata</name>
    <dbReference type="NCBI Taxonomy" id="796925"/>
    <lineage>
        <taxon>Eukaryota</taxon>
        <taxon>Fungi</taxon>
        <taxon>Fungi incertae sedis</taxon>
        <taxon>Zoopagomycota</taxon>
        <taxon>Entomophthoromycotina</taxon>
        <taxon>Entomophthoromycetes</taxon>
        <taxon>Entomophthorales</taxon>
        <taxon>Ancylistaceae</taxon>
        <taxon>Conidiobolus</taxon>
    </lineage>
</organism>
<keyword evidence="4 5" id="KW-0472">Membrane</keyword>
<protein>
    <recommendedName>
        <fullName evidence="8">G-protein coupled receptors family 1 profile domain-containing protein</fullName>
    </recommendedName>
</protein>
<evidence type="ECO:0000256" key="3">
    <source>
        <dbReference type="ARBA" id="ARBA00022989"/>
    </source>
</evidence>
<keyword evidence="2 5" id="KW-0812">Transmembrane</keyword>
<keyword evidence="7" id="KW-1185">Reference proteome</keyword>